<keyword evidence="3" id="KW-1185">Reference proteome</keyword>
<dbReference type="PANTHER" id="PTHR39203:SF1">
    <property type="entry name" value="CYTOPLASMIC PROTEIN"/>
    <property type="match status" value="1"/>
</dbReference>
<dbReference type="Pfam" id="PF04266">
    <property type="entry name" value="ASCH"/>
    <property type="match status" value="1"/>
</dbReference>
<feature type="domain" description="ASCH" evidence="1">
    <location>
        <begin position="201"/>
        <end position="313"/>
    </location>
</feature>
<name>A0A1X7NIT6_9MICO</name>
<dbReference type="STRING" id="1891671.SAMN06295885_1329"/>
<dbReference type="InterPro" id="IPR009326">
    <property type="entry name" value="DUF984"/>
</dbReference>
<proteinExistence type="predicted"/>
<dbReference type="AlphaFoldDB" id="A0A1X7NIT6"/>
<reference evidence="3" key="1">
    <citation type="submission" date="2017-04" db="EMBL/GenBank/DDBJ databases">
        <authorList>
            <person name="Varghese N."/>
            <person name="Submissions S."/>
        </authorList>
    </citation>
    <scope>NUCLEOTIDE SEQUENCE [LARGE SCALE GENOMIC DNA]</scope>
    <source>
        <strain evidence="3">VKM Ac-2121</strain>
    </source>
</reference>
<dbReference type="Gene3D" id="3.10.400.10">
    <property type="entry name" value="Sulfate adenylyltransferase"/>
    <property type="match status" value="1"/>
</dbReference>
<dbReference type="InterPro" id="IPR015947">
    <property type="entry name" value="PUA-like_sf"/>
</dbReference>
<dbReference type="Proteomes" id="UP000193711">
    <property type="component" value="Unassembled WGS sequence"/>
</dbReference>
<dbReference type="SUPFAM" id="SSF88697">
    <property type="entry name" value="PUA domain-like"/>
    <property type="match status" value="1"/>
</dbReference>
<evidence type="ECO:0000313" key="2">
    <source>
        <dbReference type="EMBL" id="SMH37327.1"/>
    </source>
</evidence>
<organism evidence="2 3">
    <name type="scientific">Rathayibacter oskolensis</name>
    <dbReference type="NCBI Taxonomy" id="1891671"/>
    <lineage>
        <taxon>Bacteria</taxon>
        <taxon>Bacillati</taxon>
        <taxon>Actinomycetota</taxon>
        <taxon>Actinomycetes</taxon>
        <taxon>Micrococcales</taxon>
        <taxon>Microbacteriaceae</taxon>
        <taxon>Rathayibacter</taxon>
    </lineage>
</organism>
<dbReference type="EMBL" id="FXBM01000001">
    <property type="protein sequence ID" value="SMH37327.1"/>
    <property type="molecule type" value="Genomic_DNA"/>
</dbReference>
<gene>
    <name evidence="2" type="ORF">SAMN06295885_1329</name>
</gene>
<protein>
    <submittedName>
        <fullName evidence="2">Uncharacterized protein YhfF</fullName>
    </submittedName>
</protein>
<sequence>MGTPPDSVPARLDLPGGAFLRPLVTSDLELLHPALGEQRAWLADLLPEGHPSALPSASPGDDLRALALLEEAARAGSAFAYLLVDAGWTEALGALSVRPVDGGAAVVSWWVVPSLQASRLEEELDAYARQWLRLRWSLDDIDTPDNHPEDPAAIAGANLVPLLPEQPDRTPLPAPDAGSVDRLWAEYRAVADAPEAPPPVESFGDCVEMADELLALVRRGVKTATASLVGPDPIPDPGDHWIVCDGAGVARVVLRTVDVRIGSLESVDDDFARAEGEGDRSRDAWLTGHRRYFAREAPDGIGDVVFERFVLVWPREDAERAAEFPRSIAASPSPH</sequence>
<dbReference type="SMART" id="SM01022">
    <property type="entry name" value="ASCH"/>
    <property type="match status" value="1"/>
</dbReference>
<dbReference type="CDD" id="cd06553">
    <property type="entry name" value="ASCH_Ef3133_like"/>
    <property type="match status" value="1"/>
</dbReference>
<accession>A0A1X7NIT6</accession>
<evidence type="ECO:0000313" key="3">
    <source>
        <dbReference type="Proteomes" id="UP000193711"/>
    </source>
</evidence>
<evidence type="ECO:0000259" key="1">
    <source>
        <dbReference type="SMART" id="SM01022"/>
    </source>
</evidence>
<dbReference type="PANTHER" id="PTHR39203">
    <property type="entry name" value="CYTOPLASMIC PROTEIN-RELATED"/>
    <property type="match status" value="1"/>
</dbReference>
<dbReference type="RefSeq" id="WP_244274786.1">
    <property type="nucleotide sequence ID" value="NZ_FXBM01000001.1"/>
</dbReference>
<dbReference type="InterPro" id="IPR007374">
    <property type="entry name" value="ASCH_domain"/>
</dbReference>